<dbReference type="EMBL" id="QEQF01000013">
    <property type="protein sequence ID" value="RDF08178.1"/>
    <property type="molecule type" value="Genomic_DNA"/>
</dbReference>
<dbReference type="GO" id="GO:0005886">
    <property type="term" value="C:plasma membrane"/>
    <property type="evidence" value="ECO:0007669"/>
    <property type="project" value="UniProtKB-SubCell"/>
</dbReference>
<dbReference type="InterPro" id="IPR035932">
    <property type="entry name" value="HflD-like_sf"/>
</dbReference>
<dbReference type="PANTHER" id="PTHR38100">
    <property type="entry name" value="HIGH FREQUENCY LYSOGENIZATION PROTEIN HFLD"/>
    <property type="match status" value="1"/>
</dbReference>
<evidence type="ECO:0000313" key="5">
    <source>
        <dbReference type="EMBL" id="RDF08178.1"/>
    </source>
</evidence>
<evidence type="ECO:0000256" key="3">
    <source>
        <dbReference type="ARBA" id="ARBA00023136"/>
    </source>
</evidence>
<name>A0A369ZL49_9PAST</name>
<protein>
    <recommendedName>
        <fullName evidence="4">High frequency lysogenization protein HflD homolog</fullName>
    </recommendedName>
</protein>
<comment type="subcellular location">
    <subcellularLocation>
        <location evidence="4">Cytoplasm</location>
    </subcellularLocation>
    <subcellularLocation>
        <location evidence="4">Cell membrane</location>
        <topology evidence="4">Peripheral membrane protein</topology>
        <orientation evidence="4">Cytoplasmic side</orientation>
    </subcellularLocation>
</comment>
<keyword evidence="1 4" id="KW-1003">Cell membrane</keyword>
<keyword evidence="3 4" id="KW-0472">Membrane</keyword>
<dbReference type="NCBIfam" id="NF001248">
    <property type="entry name" value="PRK00218.1-4"/>
    <property type="match status" value="1"/>
</dbReference>
<dbReference type="NCBIfam" id="NF001246">
    <property type="entry name" value="PRK00218.1-2"/>
    <property type="match status" value="1"/>
</dbReference>
<proteinExistence type="inferred from homology"/>
<accession>A0A369ZL49</accession>
<dbReference type="AlphaFoldDB" id="A0A369ZL49"/>
<comment type="caution">
    <text evidence="5">The sequence shown here is derived from an EMBL/GenBank/DDBJ whole genome shotgun (WGS) entry which is preliminary data.</text>
</comment>
<reference evidence="5 6" key="1">
    <citation type="submission" date="2018-05" db="EMBL/GenBank/DDBJ databases">
        <title>Draft Genome Sequences for a Diverse set of 7 Haemophilus Species.</title>
        <authorList>
            <person name="Nichols M."/>
            <person name="Topaz N."/>
            <person name="Wang X."/>
            <person name="Wang X."/>
            <person name="Boxrud D."/>
        </authorList>
    </citation>
    <scope>NUCLEOTIDE SEQUENCE [LARGE SCALE GENOMIC DNA]</scope>
    <source>
        <strain evidence="5 6">C2014016342</strain>
    </source>
</reference>
<evidence type="ECO:0000256" key="4">
    <source>
        <dbReference type="HAMAP-Rule" id="MF_00695"/>
    </source>
</evidence>
<organism evidence="5 6">
    <name type="scientific">Haemophilus paraphrohaemolyticus</name>
    <dbReference type="NCBI Taxonomy" id="736"/>
    <lineage>
        <taxon>Bacteria</taxon>
        <taxon>Pseudomonadati</taxon>
        <taxon>Pseudomonadota</taxon>
        <taxon>Gammaproteobacteria</taxon>
        <taxon>Pasteurellales</taxon>
        <taxon>Pasteurellaceae</taxon>
        <taxon>Haemophilus</taxon>
    </lineage>
</organism>
<evidence type="ECO:0000256" key="2">
    <source>
        <dbReference type="ARBA" id="ARBA00022490"/>
    </source>
</evidence>
<sequence>MAKNYQDIAIAFAATCQAATLVQQFAHNGFAKDREDMATLMKSLLATQPDSTRSIYGDDLAHLKTGIETALAQLGGGNGKLDTEIGRYWVSLLSLSQKLNKSPEAKAQLVQRLQQIERQLSLYEGDIMADQMVANLAAIYSDVISPLGTKIHVLGMQDYLVRPDIQQKIRATLLAGIRAGILWQQVGGTRWQFLFSRKKLLNQMKSLYQMQML</sequence>
<dbReference type="STRING" id="736.B0184_06530"/>
<dbReference type="HAMAP" id="MF_00695">
    <property type="entry name" value="HflD_protein"/>
    <property type="match status" value="1"/>
</dbReference>
<dbReference type="PANTHER" id="PTHR38100:SF1">
    <property type="entry name" value="HIGH FREQUENCY LYSOGENIZATION PROTEIN HFLD"/>
    <property type="match status" value="1"/>
</dbReference>
<comment type="similarity">
    <text evidence="4">Belongs to the HflD family.</text>
</comment>
<dbReference type="RefSeq" id="WP_111354669.1">
    <property type="nucleotide sequence ID" value="NZ_QEQF01000013.1"/>
</dbReference>
<evidence type="ECO:0000313" key="6">
    <source>
        <dbReference type="Proteomes" id="UP000253945"/>
    </source>
</evidence>
<keyword evidence="6" id="KW-1185">Reference proteome</keyword>
<evidence type="ECO:0000256" key="1">
    <source>
        <dbReference type="ARBA" id="ARBA00022475"/>
    </source>
</evidence>
<dbReference type="InterPro" id="IPR007451">
    <property type="entry name" value="HflD"/>
</dbReference>
<keyword evidence="2 4" id="KW-0963">Cytoplasm</keyword>
<dbReference type="Gene3D" id="1.10.3890.10">
    <property type="entry name" value="HflD-like"/>
    <property type="match status" value="1"/>
</dbReference>
<dbReference type="Proteomes" id="UP000253945">
    <property type="component" value="Unassembled WGS sequence"/>
</dbReference>
<dbReference type="GO" id="GO:0005737">
    <property type="term" value="C:cytoplasm"/>
    <property type="evidence" value="ECO:0007669"/>
    <property type="project" value="UniProtKB-SubCell"/>
</dbReference>
<gene>
    <name evidence="4" type="primary">hflD</name>
    <name evidence="5" type="ORF">DPV92_09555</name>
</gene>
<dbReference type="Pfam" id="PF04356">
    <property type="entry name" value="DUF489"/>
    <property type="match status" value="1"/>
</dbReference>
<dbReference type="SUPFAM" id="SSF101322">
    <property type="entry name" value="YcfC-like"/>
    <property type="match status" value="1"/>
</dbReference>